<evidence type="ECO:0000256" key="1">
    <source>
        <dbReference type="ARBA" id="ARBA00004604"/>
    </source>
</evidence>
<accession>S9R1W3</accession>
<dbReference type="GO" id="GO:0006364">
    <property type="term" value="P:rRNA processing"/>
    <property type="evidence" value="ECO:0007669"/>
    <property type="project" value="UniProtKB-KW"/>
</dbReference>
<evidence type="ECO:0000259" key="9">
    <source>
        <dbReference type="Pfam" id="PF17404"/>
    </source>
</evidence>
<dbReference type="Pfam" id="PF03813">
    <property type="entry name" value="Nrap"/>
    <property type="match status" value="1"/>
</dbReference>
<dbReference type="GO" id="GO:0003723">
    <property type="term" value="F:RNA binding"/>
    <property type="evidence" value="ECO:0007669"/>
    <property type="project" value="UniProtKB-KW"/>
</dbReference>
<reference evidence="13 14" key="1">
    <citation type="journal article" date="2011" name="Science">
        <title>Comparative functional genomics of the fission yeasts.</title>
        <authorList>
            <person name="Rhind N."/>
            <person name="Chen Z."/>
            <person name="Yassour M."/>
            <person name="Thompson D.A."/>
            <person name="Haas B.J."/>
            <person name="Habib N."/>
            <person name="Wapinski I."/>
            <person name="Roy S."/>
            <person name="Lin M.F."/>
            <person name="Heiman D.I."/>
            <person name="Young S.K."/>
            <person name="Furuya K."/>
            <person name="Guo Y."/>
            <person name="Pidoux A."/>
            <person name="Chen H.M."/>
            <person name="Robbertse B."/>
            <person name="Goldberg J.M."/>
            <person name="Aoki K."/>
            <person name="Bayne E.H."/>
            <person name="Berlin A.M."/>
            <person name="Desjardins C.A."/>
            <person name="Dobbs E."/>
            <person name="Dukaj L."/>
            <person name="Fan L."/>
            <person name="FitzGerald M.G."/>
            <person name="French C."/>
            <person name="Gujja S."/>
            <person name="Hansen K."/>
            <person name="Keifenheim D."/>
            <person name="Levin J.Z."/>
            <person name="Mosher R.A."/>
            <person name="Mueller C.A."/>
            <person name="Pfiffner J."/>
            <person name="Priest M."/>
            <person name="Russ C."/>
            <person name="Smialowska A."/>
            <person name="Swoboda P."/>
            <person name="Sykes S.M."/>
            <person name="Vaughn M."/>
            <person name="Vengrova S."/>
            <person name="Yoder R."/>
            <person name="Zeng Q."/>
            <person name="Allshire R."/>
            <person name="Baulcombe D."/>
            <person name="Birren B.W."/>
            <person name="Brown W."/>
            <person name="Ekwall K."/>
            <person name="Kellis M."/>
            <person name="Leatherwood J."/>
            <person name="Levin H."/>
            <person name="Margalit H."/>
            <person name="Martienssen R."/>
            <person name="Nieduszynski C.A."/>
            <person name="Spatafora J.W."/>
            <person name="Friedman N."/>
            <person name="Dalgaard J.Z."/>
            <person name="Baumann P."/>
            <person name="Niki H."/>
            <person name="Regev A."/>
            <person name="Nusbaum C."/>
        </authorList>
    </citation>
    <scope>NUCLEOTIDE SEQUENCE [LARGE SCALE GENOMIC DNA]</scope>
    <source>
        <strain evidence="14">yFS286</strain>
    </source>
</reference>
<dbReference type="PANTHER" id="PTHR17972">
    <property type="entry name" value="NUCLEOLAR RNA-ASSOCIATED PROTEIN"/>
    <property type="match status" value="1"/>
</dbReference>
<dbReference type="GO" id="GO:0006409">
    <property type="term" value="P:tRNA export from nucleus"/>
    <property type="evidence" value="ECO:0007669"/>
    <property type="project" value="TreeGrafter"/>
</dbReference>
<evidence type="ECO:0000313" key="14">
    <source>
        <dbReference type="Proteomes" id="UP000016088"/>
    </source>
</evidence>
<dbReference type="InterPro" id="IPR035371">
    <property type="entry name" value="Nrap_D6"/>
</dbReference>
<dbReference type="InterPro" id="IPR005554">
    <property type="entry name" value="NOL6/Upt22"/>
</dbReference>
<feature type="domain" description="Nrap protein" evidence="12">
    <location>
        <begin position="976"/>
        <end position="1094"/>
    </location>
</feature>
<dbReference type="Gene3D" id="3.30.70.3030">
    <property type="match status" value="1"/>
</dbReference>
<keyword evidence="5" id="KW-0690">Ribosome biogenesis</keyword>
<name>S9R1W3_SCHOY</name>
<evidence type="ECO:0000259" key="11">
    <source>
        <dbReference type="Pfam" id="PF17406"/>
    </source>
</evidence>
<gene>
    <name evidence="13" type="ORF">SOCG_00164</name>
</gene>
<dbReference type="GO" id="GO:0034456">
    <property type="term" value="C:UTP-C complex"/>
    <property type="evidence" value="ECO:0007669"/>
    <property type="project" value="TreeGrafter"/>
</dbReference>
<comment type="similarity">
    <text evidence="2 5">Belongs to the NRAP family.</text>
</comment>
<comment type="subcellular location">
    <subcellularLocation>
        <location evidence="1 5">Nucleus</location>
        <location evidence="1 5">Nucleolus</location>
    </subcellularLocation>
</comment>
<dbReference type="HOGENOM" id="CLU_003502_1_0_1"/>
<organism evidence="13 14">
    <name type="scientific">Schizosaccharomyces octosporus (strain yFS286)</name>
    <name type="common">Fission yeast</name>
    <name type="synonym">Octosporomyces octosporus</name>
    <dbReference type="NCBI Taxonomy" id="483514"/>
    <lineage>
        <taxon>Eukaryota</taxon>
        <taxon>Fungi</taxon>
        <taxon>Dikarya</taxon>
        <taxon>Ascomycota</taxon>
        <taxon>Taphrinomycotina</taxon>
        <taxon>Schizosaccharomycetes</taxon>
        <taxon>Schizosaccharomycetales</taxon>
        <taxon>Schizosaccharomycetaceae</taxon>
        <taxon>Schizosaccharomyces</taxon>
    </lineage>
</organism>
<keyword evidence="5" id="KW-0687">Ribonucleoprotein</keyword>
<dbReference type="InterPro" id="IPR035369">
    <property type="entry name" value="Nrap_D4"/>
</dbReference>
<dbReference type="VEuPathDB" id="FungiDB:SOCG_00164"/>
<feature type="domain" description="Nrap protein" evidence="8">
    <location>
        <begin position="308"/>
        <end position="451"/>
    </location>
</feature>
<evidence type="ECO:0000259" key="10">
    <source>
        <dbReference type="Pfam" id="PF17405"/>
    </source>
</evidence>
<dbReference type="AlphaFoldDB" id="S9R1W3"/>
<dbReference type="eggNOG" id="KOG2054">
    <property type="taxonomic scope" value="Eukaryota"/>
</dbReference>
<dbReference type="Pfam" id="PF17405">
    <property type="entry name" value="Nrap_D4"/>
    <property type="match status" value="1"/>
</dbReference>
<dbReference type="Pfam" id="PF17406">
    <property type="entry name" value="Nrap_D5"/>
    <property type="match status" value="1"/>
</dbReference>
<evidence type="ECO:0000256" key="2">
    <source>
        <dbReference type="ARBA" id="ARBA00006674"/>
    </source>
</evidence>
<keyword evidence="3 5" id="KW-0694">RNA-binding</keyword>
<evidence type="ECO:0000259" key="7">
    <source>
        <dbReference type="Pfam" id="PF03813"/>
    </source>
</evidence>
<feature type="region of interest" description="Disordered" evidence="6">
    <location>
        <begin position="1"/>
        <end position="48"/>
    </location>
</feature>
<dbReference type="InterPro" id="IPR035368">
    <property type="entry name" value="Nrap_D3"/>
</dbReference>
<feature type="compositionally biased region" description="Polar residues" evidence="6">
    <location>
        <begin position="10"/>
        <end position="42"/>
    </location>
</feature>
<feature type="domain" description="Nrap protein" evidence="10">
    <location>
        <begin position="631"/>
        <end position="817"/>
    </location>
</feature>
<dbReference type="InterPro" id="IPR035367">
    <property type="entry name" value="Nrap_D2"/>
</dbReference>
<evidence type="ECO:0000256" key="3">
    <source>
        <dbReference type="ARBA" id="ARBA00022884"/>
    </source>
</evidence>
<dbReference type="InterPro" id="IPR035370">
    <property type="entry name" value="Nrap_D5"/>
</dbReference>
<evidence type="ECO:0000256" key="6">
    <source>
        <dbReference type="SAM" id="MobiDB-lite"/>
    </source>
</evidence>
<keyword evidence="14" id="KW-1185">Reference proteome</keyword>
<evidence type="ECO:0000259" key="8">
    <source>
        <dbReference type="Pfam" id="PF17403"/>
    </source>
</evidence>
<feature type="domain" description="Nrap protein" evidence="11">
    <location>
        <begin position="819"/>
        <end position="972"/>
    </location>
</feature>
<feature type="domain" description="Nrap protein" evidence="9">
    <location>
        <begin position="456"/>
        <end position="610"/>
    </location>
</feature>
<keyword evidence="5" id="KW-0698">rRNA processing</keyword>
<evidence type="ECO:0000256" key="5">
    <source>
        <dbReference type="RuleBase" id="RU364032"/>
    </source>
</evidence>
<dbReference type="Pfam" id="PF17407">
    <property type="entry name" value="Nrap_D6"/>
    <property type="match status" value="1"/>
</dbReference>
<dbReference type="Proteomes" id="UP000016088">
    <property type="component" value="Unassembled WGS sequence"/>
</dbReference>
<protein>
    <recommendedName>
        <fullName evidence="5">U3 small nucleolar RNA-associated protein 22</fullName>
    </recommendedName>
</protein>
<dbReference type="Gene3D" id="1.10.1410.10">
    <property type="match status" value="1"/>
</dbReference>
<dbReference type="OMA" id="NPHGGKE"/>
<dbReference type="PANTHER" id="PTHR17972:SF0">
    <property type="entry name" value="NUCLEOLAR PROTEIN 6"/>
    <property type="match status" value="1"/>
</dbReference>
<evidence type="ECO:0000256" key="4">
    <source>
        <dbReference type="ARBA" id="ARBA00023242"/>
    </source>
</evidence>
<sequence>MSASEKVLSEPSNNFTGQNESMNVTNDSNDSLKHGTQSTNDSANRKRFKAGVDREDLENLTLSKTSAFDLQAAELVREVSVSNKYLKVALSLVEKLKKVLKGVPDEEESNFWQACNKLEKSGTVKVPLHKPYPAEDTNIKVKSSSPVSISPGILSCSGKHFSTPNGWVYDLLVEMPQTLFTPKDFLNNRYFHKRQYFLACLAKEIVQKLGSDVEVKYVALHGDVRRPIIKIKPVNEDSSARKRFSIDIIPCVAPFFPTSKLLAHKNCLRNLSADEELLPTPFYNASILEDQSTLYYRDLVKKYSINSQFIEACGLGSVWLNMRGFCSGMHQYGFGHREWCIMLSLLMSASGLPTGSVLSAYLNATQLFKGVLQVLSSDSLSNSLHKVNHDKSPLAIVDQSSPTFIDCSTGLNLLYKMNQTYLDCLKTSSLHSLKLLNENEIVNFPKVFLTRVNVPILEFDVSGTIPVHLETTSENYTDLTDLDSKFSYYISQLWNILRIGLNDRVNRLVLSQSEVISSDVKDLLENSYPSKISFGLLLNSEVSLRLVDVGPSLEDSEATTKFREFWGEKSELRKFKDGRIAESVYWESSTPSERSQIPMRIIRYVVDCHISNKCGEMVKFHNEEFQIFSHAKLSPNVDTYNDYVPVTEAYNEAVKTLHNFSDIPLSISEVLPADEALRYSCSRVPGYDTFATTPINIVFQFESSSRWPDELEGIQRAKIAFLLKIAEYMEGLENVEKAAVGLENTDHPALNCCFLQVLYTNGFTFRYRIRNDREAALWKTLERNPATRQKGQEGLYTYDHIFKFIPQHTLAIQAICQEHRSYSMAVRLAKHWFYSHMLTNHVSDEVIELLIASVYVNSNAWQATASGETALCRMLHFLANWDWRFEPLVIDFRQRLPTNIQSQAAEKLEILRKQDVSMNRNPFYIVVDYDLESKHVGWKTPTKMIANRITVLARAAVSELMKPVTNFKSLFNSSMDAYHFVIELHAANIPTYRENAKLKYKNLKSLSTERPGFSPVSAFIEEIQNAFNDSIYLFYNKDDPKTIGGIFNPAIMNPRHFKININYPFKVVEKDSVVVDTTAVCQQIQQIGGDLIKSLRLQI</sequence>
<proteinExistence type="inferred from homology"/>
<dbReference type="RefSeq" id="XP_013018038.1">
    <property type="nucleotide sequence ID" value="XM_013162584.1"/>
</dbReference>
<dbReference type="OrthoDB" id="10251401at2759"/>
<dbReference type="GeneID" id="25029148"/>
<dbReference type="GO" id="GO:0032545">
    <property type="term" value="C:CURI complex"/>
    <property type="evidence" value="ECO:0007669"/>
    <property type="project" value="TreeGrafter"/>
</dbReference>
<dbReference type="Pfam" id="PF17404">
    <property type="entry name" value="Nrap_D3"/>
    <property type="match status" value="1"/>
</dbReference>
<feature type="domain" description="Nrap protein" evidence="7">
    <location>
        <begin position="170"/>
        <end position="303"/>
    </location>
</feature>
<dbReference type="Pfam" id="PF17403">
    <property type="entry name" value="Nrap_D2"/>
    <property type="match status" value="1"/>
</dbReference>
<dbReference type="InterPro" id="IPR035082">
    <property type="entry name" value="Nrap_D1"/>
</dbReference>
<keyword evidence="4 5" id="KW-0539">Nucleus</keyword>
<dbReference type="EMBL" id="KE503207">
    <property type="protein sequence ID" value="EPX72400.1"/>
    <property type="molecule type" value="Genomic_DNA"/>
</dbReference>
<evidence type="ECO:0000313" key="13">
    <source>
        <dbReference type="EMBL" id="EPX72400.1"/>
    </source>
</evidence>
<dbReference type="GO" id="GO:0032040">
    <property type="term" value="C:small-subunit processome"/>
    <property type="evidence" value="ECO:0007669"/>
    <property type="project" value="TreeGrafter"/>
</dbReference>
<evidence type="ECO:0000259" key="12">
    <source>
        <dbReference type="Pfam" id="PF17407"/>
    </source>
</evidence>